<dbReference type="Proteomes" id="UP000288168">
    <property type="component" value="Unassembled WGS sequence"/>
</dbReference>
<comment type="caution">
    <text evidence="1">The sequence shown here is derived from an EMBL/GenBank/DDBJ whole genome shotgun (WGS) entry which is preliminary data.</text>
</comment>
<dbReference type="OrthoDB" id="5100691at2759"/>
<accession>A0A428NUY3</accession>
<gene>
    <name evidence="1" type="ORF">CEP54_014631</name>
</gene>
<protein>
    <submittedName>
        <fullName evidence="1">Uncharacterized protein</fullName>
    </submittedName>
</protein>
<name>A0A428NUY3_9HYPO</name>
<dbReference type="AlphaFoldDB" id="A0A428NUY3"/>
<evidence type="ECO:0000313" key="1">
    <source>
        <dbReference type="EMBL" id="RSL44569.1"/>
    </source>
</evidence>
<evidence type="ECO:0000313" key="2">
    <source>
        <dbReference type="Proteomes" id="UP000288168"/>
    </source>
</evidence>
<reference evidence="1 2" key="1">
    <citation type="submission" date="2017-06" db="EMBL/GenBank/DDBJ databases">
        <title>Comparative genomic analysis of Ambrosia Fusariam Clade fungi.</title>
        <authorList>
            <person name="Stajich J.E."/>
            <person name="Carrillo J."/>
            <person name="Kijimoto T."/>
            <person name="Eskalen A."/>
            <person name="O'Donnell K."/>
            <person name="Kasson M."/>
        </authorList>
    </citation>
    <scope>NUCLEOTIDE SEQUENCE [LARGE SCALE GENOMIC DNA]</scope>
    <source>
        <strain evidence="1 2">NRRL62584</strain>
    </source>
</reference>
<sequence length="134" mass="15249">MIILTGYEEGIWIFAPNNWKDLRDFFRALSSELQSTLRPGERVLKAEDYDKYIQSQPEPRKAHIQSVIKGIDQHFASSIRQAKNVDEKNVDDPTVTQPSVDGGINDITKLMWEEVPAAQIPMELAYIVLTVSTM</sequence>
<keyword evidence="2" id="KW-1185">Reference proteome</keyword>
<organism evidence="1 2">
    <name type="scientific">Fusarium duplospermum</name>
    <dbReference type="NCBI Taxonomy" id="1325734"/>
    <lineage>
        <taxon>Eukaryota</taxon>
        <taxon>Fungi</taxon>
        <taxon>Dikarya</taxon>
        <taxon>Ascomycota</taxon>
        <taxon>Pezizomycotina</taxon>
        <taxon>Sordariomycetes</taxon>
        <taxon>Hypocreomycetidae</taxon>
        <taxon>Hypocreales</taxon>
        <taxon>Nectriaceae</taxon>
        <taxon>Fusarium</taxon>
        <taxon>Fusarium solani species complex</taxon>
    </lineage>
</organism>
<dbReference type="EMBL" id="NKCI01000287">
    <property type="protein sequence ID" value="RSL44569.1"/>
    <property type="molecule type" value="Genomic_DNA"/>
</dbReference>
<proteinExistence type="predicted"/>